<name>A0A699R122_TANCI</name>
<gene>
    <name evidence="1" type="ORF">Tci_851783</name>
</gene>
<feature type="non-terminal residue" evidence="1">
    <location>
        <position position="60"/>
    </location>
</feature>
<accession>A0A699R122</accession>
<evidence type="ECO:0000313" key="1">
    <source>
        <dbReference type="EMBL" id="GFC79813.1"/>
    </source>
</evidence>
<protein>
    <recommendedName>
        <fullName evidence="2">Reverse transcriptase domain-containing protein</fullName>
    </recommendedName>
</protein>
<organism evidence="1">
    <name type="scientific">Tanacetum cinerariifolium</name>
    <name type="common">Dalmatian daisy</name>
    <name type="synonym">Chrysanthemum cinerariifolium</name>
    <dbReference type="NCBI Taxonomy" id="118510"/>
    <lineage>
        <taxon>Eukaryota</taxon>
        <taxon>Viridiplantae</taxon>
        <taxon>Streptophyta</taxon>
        <taxon>Embryophyta</taxon>
        <taxon>Tracheophyta</taxon>
        <taxon>Spermatophyta</taxon>
        <taxon>Magnoliopsida</taxon>
        <taxon>eudicotyledons</taxon>
        <taxon>Gunneridae</taxon>
        <taxon>Pentapetalae</taxon>
        <taxon>asterids</taxon>
        <taxon>campanulids</taxon>
        <taxon>Asterales</taxon>
        <taxon>Asteraceae</taxon>
        <taxon>Asteroideae</taxon>
        <taxon>Anthemideae</taxon>
        <taxon>Anthemidinae</taxon>
        <taxon>Tanacetum</taxon>
    </lineage>
</organism>
<dbReference type="EMBL" id="BKCJ011072174">
    <property type="protein sequence ID" value="GFC79813.1"/>
    <property type="molecule type" value="Genomic_DNA"/>
</dbReference>
<dbReference type="AlphaFoldDB" id="A0A699R122"/>
<reference evidence="1" key="1">
    <citation type="journal article" date="2019" name="Sci. Rep.">
        <title>Draft genome of Tanacetum cinerariifolium, the natural source of mosquito coil.</title>
        <authorList>
            <person name="Yamashiro T."/>
            <person name="Shiraishi A."/>
            <person name="Satake H."/>
            <person name="Nakayama K."/>
        </authorList>
    </citation>
    <scope>NUCLEOTIDE SEQUENCE</scope>
</reference>
<proteinExistence type="predicted"/>
<sequence length="60" mass="6835">MNQAAIRQLIDDRVAAALKAKAANIENADNTNRNREPREVPIARKCSYKEFMSCQPLNFK</sequence>
<evidence type="ECO:0008006" key="2">
    <source>
        <dbReference type="Google" id="ProtNLM"/>
    </source>
</evidence>
<comment type="caution">
    <text evidence="1">The sequence shown here is derived from an EMBL/GenBank/DDBJ whole genome shotgun (WGS) entry which is preliminary data.</text>
</comment>